<evidence type="ECO:0000313" key="2">
    <source>
        <dbReference type="Proteomes" id="UP000887563"/>
    </source>
</evidence>
<name>A0A914LYD3_MELIC</name>
<dbReference type="WBParaSite" id="Minc3s01041g20114">
    <property type="protein sequence ID" value="Minc3s01041g20114"/>
    <property type="gene ID" value="Minc3s01041g20114"/>
</dbReference>
<accession>A0A914LYD3</accession>
<protein>
    <submittedName>
        <fullName evidence="3">Uncharacterized protein</fullName>
    </submittedName>
</protein>
<evidence type="ECO:0000256" key="1">
    <source>
        <dbReference type="SAM" id="Phobius"/>
    </source>
</evidence>
<organism evidence="2 3">
    <name type="scientific">Meloidogyne incognita</name>
    <name type="common">Southern root-knot nematode worm</name>
    <name type="synonym">Oxyuris incognita</name>
    <dbReference type="NCBI Taxonomy" id="6306"/>
    <lineage>
        <taxon>Eukaryota</taxon>
        <taxon>Metazoa</taxon>
        <taxon>Ecdysozoa</taxon>
        <taxon>Nematoda</taxon>
        <taxon>Chromadorea</taxon>
        <taxon>Rhabditida</taxon>
        <taxon>Tylenchina</taxon>
        <taxon>Tylenchomorpha</taxon>
        <taxon>Tylenchoidea</taxon>
        <taxon>Meloidogynidae</taxon>
        <taxon>Meloidogyninae</taxon>
        <taxon>Meloidogyne</taxon>
        <taxon>Meloidogyne incognita group</taxon>
    </lineage>
</organism>
<keyword evidence="1" id="KW-0472">Membrane</keyword>
<keyword evidence="1" id="KW-1133">Transmembrane helix</keyword>
<keyword evidence="2" id="KW-1185">Reference proteome</keyword>
<dbReference type="AlphaFoldDB" id="A0A914LYD3"/>
<feature type="transmembrane region" description="Helical" evidence="1">
    <location>
        <begin position="21"/>
        <end position="38"/>
    </location>
</feature>
<proteinExistence type="predicted"/>
<sequence length="97" mass="11216">MFSQISGCFPTGHKFIIIRKTFWASVPDAAIYFNSIIFLLNPAIYKKALVSINLIITPFWYKSQMFFFKMVSSKMFHTSRGDGHCLTKNIYSVMPFS</sequence>
<keyword evidence="1" id="KW-0812">Transmembrane</keyword>
<dbReference type="Proteomes" id="UP000887563">
    <property type="component" value="Unplaced"/>
</dbReference>
<feature type="transmembrane region" description="Helical" evidence="1">
    <location>
        <begin position="44"/>
        <end position="61"/>
    </location>
</feature>
<reference evidence="3" key="1">
    <citation type="submission" date="2022-11" db="UniProtKB">
        <authorList>
            <consortium name="WormBaseParasite"/>
        </authorList>
    </citation>
    <scope>IDENTIFICATION</scope>
</reference>
<evidence type="ECO:0000313" key="3">
    <source>
        <dbReference type="WBParaSite" id="Minc3s01041g20114"/>
    </source>
</evidence>